<accession>A0A4Q5MVH9</accession>
<feature type="transmembrane region" description="Helical" evidence="1">
    <location>
        <begin position="20"/>
        <end position="40"/>
    </location>
</feature>
<reference evidence="2 3" key="1">
    <citation type="submission" date="2019-01" db="EMBL/GenBank/DDBJ databases">
        <title>Novel species of Cellulomonas.</title>
        <authorList>
            <person name="Liu Q."/>
            <person name="Xin Y.-H."/>
        </authorList>
    </citation>
    <scope>NUCLEOTIDE SEQUENCE [LARGE SCALE GENOMIC DNA]</scope>
    <source>
        <strain evidence="2 3">HLT2-17</strain>
    </source>
</reference>
<evidence type="ECO:0000256" key="1">
    <source>
        <dbReference type="SAM" id="Phobius"/>
    </source>
</evidence>
<organism evidence="2 3">
    <name type="scientific">Pengzhenrongella frigida</name>
    <dbReference type="NCBI Taxonomy" id="1259133"/>
    <lineage>
        <taxon>Bacteria</taxon>
        <taxon>Bacillati</taxon>
        <taxon>Actinomycetota</taxon>
        <taxon>Actinomycetes</taxon>
        <taxon>Micrococcales</taxon>
        <taxon>Pengzhenrongella</taxon>
    </lineage>
</organism>
<keyword evidence="1" id="KW-0812">Transmembrane</keyword>
<protein>
    <submittedName>
        <fullName evidence="2">Pilus assembly protein</fullName>
    </submittedName>
</protein>
<dbReference type="AlphaFoldDB" id="A0A4Q5MVH9"/>
<name>A0A4Q5MVH9_9MICO</name>
<evidence type="ECO:0000313" key="3">
    <source>
        <dbReference type="Proteomes" id="UP000293764"/>
    </source>
</evidence>
<evidence type="ECO:0000313" key="2">
    <source>
        <dbReference type="EMBL" id="RYV49612.1"/>
    </source>
</evidence>
<sequence>MVRTRPRPRTGPADAGSAVLEFLALTLLLLVPIVYLVLVLGRLQAATFAAEGAAREAGRAFTTAAGPDDGARRAVAAVHLALADQGFEEVDAAGALGLECSTVPCLEPGSSVLVRVVLDVDLPYVPEFVRSVVPLSVPVSAEHVAPVDRFAEAG</sequence>
<proteinExistence type="predicted"/>
<comment type="caution">
    <text evidence="2">The sequence shown here is derived from an EMBL/GenBank/DDBJ whole genome shotgun (WGS) entry which is preliminary data.</text>
</comment>
<gene>
    <name evidence="2" type="ORF">EUA98_17880</name>
</gene>
<keyword evidence="3" id="KW-1185">Reference proteome</keyword>
<dbReference type="EMBL" id="SDWW01000062">
    <property type="protein sequence ID" value="RYV49612.1"/>
    <property type="molecule type" value="Genomic_DNA"/>
</dbReference>
<dbReference type="Proteomes" id="UP000293764">
    <property type="component" value="Unassembled WGS sequence"/>
</dbReference>
<keyword evidence="1" id="KW-0472">Membrane</keyword>
<keyword evidence="1" id="KW-1133">Transmembrane helix</keyword>